<feature type="region of interest" description="Disordered" evidence="1">
    <location>
        <begin position="1"/>
        <end position="29"/>
    </location>
</feature>
<comment type="caution">
    <text evidence="2">The sequence shown here is derived from an EMBL/GenBank/DDBJ whole genome shotgun (WGS) entry which is preliminary data.</text>
</comment>
<evidence type="ECO:0000256" key="1">
    <source>
        <dbReference type="SAM" id="MobiDB-lite"/>
    </source>
</evidence>
<evidence type="ECO:0000313" key="2">
    <source>
        <dbReference type="EMBL" id="KAH9368891.1"/>
    </source>
</evidence>
<sequence length="115" mass="12680">MPREWRERMRRPPTTRAGPPFSAVGNDPRAMSVSKAPVYVSFNEFAHYPSAPARISRRGPGQSASGRRRRQRSAHTAFPGQGNVGEMKKKTYQACTKSEERGFAAATAAATTRKT</sequence>
<dbReference type="VEuPathDB" id="VectorBase:HLOH_061456"/>
<accession>A0A9J6G1F8</accession>
<dbReference type="Proteomes" id="UP000821853">
    <property type="component" value="Chromosome 2"/>
</dbReference>
<dbReference type="EMBL" id="JABSTR010000004">
    <property type="protein sequence ID" value="KAH9368891.1"/>
    <property type="molecule type" value="Genomic_DNA"/>
</dbReference>
<organism evidence="2 3">
    <name type="scientific">Haemaphysalis longicornis</name>
    <name type="common">Bush tick</name>
    <dbReference type="NCBI Taxonomy" id="44386"/>
    <lineage>
        <taxon>Eukaryota</taxon>
        <taxon>Metazoa</taxon>
        <taxon>Ecdysozoa</taxon>
        <taxon>Arthropoda</taxon>
        <taxon>Chelicerata</taxon>
        <taxon>Arachnida</taxon>
        <taxon>Acari</taxon>
        <taxon>Parasitiformes</taxon>
        <taxon>Ixodida</taxon>
        <taxon>Ixodoidea</taxon>
        <taxon>Ixodidae</taxon>
        <taxon>Haemaphysalinae</taxon>
        <taxon>Haemaphysalis</taxon>
    </lineage>
</organism>
<gene>
    <name evidence="2" type="ORF">HPB48_004390</name>
</gene>
<protein>
    <submittedName>
        <fullName evidence="2">Uncharacterized protein</fullName>
    </submittedName>
</protein>
<name>A0A9J6G1F8_HAELO</name>
<dbReference type="AlphaFoldDB" id="A0A9J6G1F8"/>
<reference evidence="2 3" key="1">
    <citation type="journal article" date="2020" name="Cell">
        <title>Large-Scale Comparative Analyses of Tick Genomes Elucidate Their Genetic Diversity and Vector Capacities.</title>
        <authorList>
            <consortium name="Tick Genome and Microbiome Consortium (TIGMIC)"/>
            <person name="Jia N."/>
            <person name="Wang J."/>
            <person name="Shi W."/>
            <person name="Du L."/>
            <person name="Sun Y."/>
            <person name="Zhan W."/>
            <person name="Jiang J.F."/>
            <person name="Wang Q."/>
            <person name="Zhang B."/>
            <person name="Ji P."/>
            <person name="Bell-Sakyi L."/>
            <person name="Cui X.M."/>
            <person name="Yuan T.T."/>
            <person name="Jiang B.G."/>
            <person name="Yang W.F."/>
            <person name="Lam T.T."/>
            <person name="Chang Q.C."/>
            <person name="Ding S.J."/>
            <person name="Wang X.J."/>
            <person name="Zhu J.G."/>
            <person name="Ruan X.D."/>
            <person name="Zhao L."/>
            <person name="Wei J.T."/>
            <person name="Ye R.Z."/>
            <person name="Que T.C."/>
            <person name="Du C.H."/>
            <person name="Zhou Y.H."/>
            <person name="Cheng J.X."/>
            <person name="Dai P.F."/>
            <person name="Guo W.B."/>
            <person name="Han X.H."/>
            <person name="Huang E.J."/>
            <person name="Li L.F."/>
            <person name="Wei W."/>
            <person name="Gao Y.C."/>
            <person name="Liu J.Z."/>
            <person name="Shao H.Z."/>
            <person name="Wang X."/>
            <person name="Wang C.C."/>
            <person name="Yang T.C."/>
            <person name="Huo Q.B."/>
            <person name="Li W."/>
            <person name="Chen H.Y."/>
            <person name="Chen S.E."/>
            <person name="Zhou L.G."/>
            <person name="Ni X.B."/>
            <person name="Tian J.H."/>
            <person name="Sheng Y."/>
            <person name="Liu T."/>
            <person name="Pan Y.S."/>
            <person name="Xia L.Y."/>
            <person name="Li J."/>
            <person name="Zhao F."/>
            <person name="Cao W.C."/>
        </authorList>
    </citation>
    <scope>NUCLEOTIDE SEQUENCE [LARGE SCALE GENOMIC DNA]</scope>
    <source>
        <strain evidence="2">HaeL-2018</strain>
    </source>
</reference>
<proteinExistence type="predicted"/>
<feature type="region of interest" description="Disordered" evidence="1">
    <location>
        <begin position="49"/>
        <end position="85"/>
    </location>
</feature>
<keyword evidence="3" id="KW-1185">Reference proteome</keyword>
<evidence type="ECO:0000313" key="3">
    <source>
        <dbReference type="Proteomes" id="UP000821853"/>
    </source>
</evidence>